<dbReference type="EMBL" id="JARJCM010000051">
    <property type="protein sequence ID" value="KAJ7035235.1"/>
    <property type="molecule type" value="Genomic_DNA"/>
</dbReference>
<keyword evidence="2" id="KW-1185">Reference proteome</keyword>
<evidence type="ECO:0000313" key="1">
    <source>
        <dbReference type="EMBL" id="KAJ7035235.1"/>
    </source>
</evidence>
<dbReference type="Proteomes" id="UP001218188">
    <property type="component" value="Unassembled WGS sequence"/>
</dbReference>
<protein>
    <submittedName>
        <fullName evidence="1">Uncharacterized protein</fullName>
    </submittedName>
</protein>
<gene>
    <name evidence="1" type="ORF">C8F04DRAFT_1182401</name>
</gene>
<proteinExistence type="predicted"/>
<dbReference type="AlphaFoldDB" id="A0AAD6SWQ2"/>
<evidence type="ECO:0000313" key="2">
    <source>
        <dbReference type="Proteomes" id="UP001218188"/>
    </source>
</evidence>
<reference evidence="1" key="1">
    <citation type="submission" date="2023-03" db="EMBL/GenBank/DDBJ databases">
        <title>Massive genome expansion in bonnet fungi (Mycena s.s.) driven by repeated elements and novel gene families across ecological guilds.</title>
        <authorList>
            <consortium name="Lawrence Berkeley National Laboratory"/>
            <person name="Harder C.B."/>
            <person name="Miyauchi S."/>
            <person name="Viragh M."/>
            <person name="Kuo A."/>
            <person name="Thoen E."/>
            <person name="Andreopoulos B."/>
            <person name="Lu D."/>
            <person name="Skrede I."/>
            <person name="Drula E."/>
            <person name="Henrissat B."/>
            <person name="Morin E."/>
            <person name="Kohler A."/>
            <person name="Barry K."/>
            <person name="LaButti K."/>
            <person name="Morin E."/>
            <person name="Salamov A."/>
            <person name="Lipzen A."/>
            <person name="Mereny Z."/>
            <person name="Hegedus B."/>
            <person name="Baldrian P."/>
            <person name="Stursova M."/>
            <person name="Weitz H."/>
            <person name="Taylor A."/>
            <person name="Grigoriev I.V."/>
            <person name="Nagy L.G."/>
            <person name="Martin F."/>
            <person name="Kauserud H."/>
        </authorList>
    </citation>
    <scope>NUCLEOTIDE SEQUENCE</scope>
    <source>
        <strain evidence="1">CBHHK200</strain>
    </source>
</reference>
<accession>A0AAD6SWQ2</accession>
<comment type="caution">
    <text evidence="1">The sequence shown here is derived from an EMBL/GenBank/DDBJ whole genome shotgun (WGS) entry which is preliminary data.</text>
</comment>
<name>A0AAD6SWQ2_9AGAR</name>
<sequence length="111" mass="12431">MNIYLPARFWRGRLGYHRPCCAHDKAVVTQCDYTNTDGNLIAPGELYSTLNGGTPVLVYVVTYVMKDFKHDRGDMQVNRKLLSTFNLTVVMGSHGIHPFPPCPRGSELGTM</sequence>
<organism evidence="1 2">
    <name type="scientific">Mycena alexandri</name>
    <dbReference type="NCBI Taxonomy" id="1745969"/>
    <lineage>
        <taxon>Eukaryota</taxon>
        <taxon>Fungi</taxon>
        <taxon>Dikarya</taxon>
        <taxon>Basidiomycota</taxon>
        <taxon>Agaricomycotina</taxon>
        <taxon>Agaricomycetes</taxon>
        <taxon>Agaricomycetidae</taxon>
        <taxon>Agaricales</taxon>
        <taxon>Marasmiineae</taxon>
        <taxon>Mycenaceae</taxon>
        <taxon>Mycena</taxon>
    </lineage>
</organism>